<proteinExistence type="predicted"/>
<dbReference type="AlphaFoldDB" id="A0A520RXZ7"/>
<accession>A0A520RXZ7</accession>
<sequence>MQQEELCPTIISLVQPSHQYSLLLAGNGELLGLQENGELAQFMDAGDHVIWDFLGDEIKHVVTGKVFARQIKNNHFLFTVGGKKLGFERSQGPERLPSEYLEELRKEGWTCLNSILSQTIIEGLERVACTGPYEDQEPNSESPKICQHAAVGASIAEPISLWVLREYLESRDIHLGHPPGFNVLPPEQIAKAGRSWHSDIPYTKSTSPQPVFPRIGPPKACNRNTFVTDFSYKNGATMLKPGSHLLDSAPPESWNAPLVNDELPYSGPEATVVEAPSGSLFLYDARTWHRAGYNRSDRKRGMMATNYETPDVLPKRDTRPACNKLHNSSVYSEMTLREQREVTNLLMKVPDYKNS</sequence>
<organism evidence="1 2">
    <name type="scientific">OM182 bacterium</name>
    <dbReference type="NCBI Taxonomy" id="2510334"/>
    <lineage>
        <taxon>Bacteria</taxon>
        <taxon>Pseudomonadati</taxon>
        <taxon>Pseudomonadota</taxon>
        <taxon>Gammaproteobacteria</taxon>
        <taxon>OMG group</taxon>
        <taxon>OM182 clade</taxon>
    </lineage>
</organism>
<evidence type="ECO:0008006" key="3">
    <source>
        <dbReference type="Google" id="ProtNLM"/>
    </source>
</evidence>
<dbReference type="Proteomes" id="UP000316199">
    <property type="component" value="Unassembled WGS sequence"/>
</dbReference>
<dbReference type="Gene3D" id="2.60.120.620">
    <property type="entry name" value="q2cbj1_9rhob like domain"/>
    <property type="match status" value="1"/>
</dbReference>
<evidence type="ECO:0000313" key="2">
    <source>
        <dbReference type="Proteomes" id="UP000316199"/>
    </source>
</evidence>
<dbReference type="EMBL" id="SHAG01000049">
    <property type="protein sequence ID" value="RZO75071.1"/>
    <property type="molecule type" value="Genomic_DNA"/>
</dbReference>
<dbReference type="InterPro" id="IPR008775">
    <property type="entry name" value="Phytyl_CoA_dOase-like"/>
</dbReference>
<dbReference type="SUPFAM" id="SSF51197">
    <property type="entry name" value="Clavaminate synthase-like"/>
    <property type="match status" value="1"/>
</dbReference>
<protein>
    <recommendedName>
        <fullName evidence="3">Phytanoyl-CoA dioxygenase</fullName>
    </recommendedName>
</protein>
<name>A0A520RXZ7_9GAMM</name>
<gene>
    <name evidence="1" type="ORF">EVA68_07835</name>
</gene>
<evidence type="ECO:0000313" key="1">
    <source>
        <dbReference type="EMBL" id="RZO75071.1"/>
    </source>
</evidence>
<reference evidence="1 2" key="1">
    <citation type="submission" date="2019-02" db="EMBL/GenBank/DDBJ databases">
        <title>Prokaryotic population dynamics and viral predation in marine succession experiment using metagenomics: the confinement effect.</title>
        <authorList>
            <person name="Haro-Moreno J.M."/>
            <person name="Rodriguez-Valera F."/>
            <person name="Lopez-Perez M."/>
        </authorList>
    </citation>
    <scope>NUCLEOTIDE SEQUENCE [LARGE SCALE GENOMIC DNA]</scope>
    <source>
        <strain evidence="1">MED-G157</strain>
    </source>
</reference>
<comment type="caution">
    <text evidence="1">The sequence shown here is derived from an EMBL/GenBank/DDBJ whole genome shotgun (WGS) entry which is preliminary data.</text>
</comment>
<dbReference type="GO" id="GO:0016706">
    <property type="term" value="F:2-oxoglutarate-dependent dioxygenase activity"/>
    <property type="evidence" value="ECO:0007669"/>
    <property type="project" value="UniProtKB-ARBA"/>
</dbReference>
<dbReference type="Pfam" id="PF05721">
    <property type="entry name" value="PhyH"/>
    <property type="match status" value="1"/>
</dbReference>